<dbReference type="InterPro" id="IPR005467">
    <property type="entry name" value="His_kinase_dom"/>
</dbReference>
<dbReference type="SMART" id="SM00387">
    <property type="entry name" value="HATPase_c"/>
    <property type="match status" value="1"/>
</dbReference>
<evidence type="ECO:0000256" key="2">
    <source>
        <dbReference type="ARBA" id="ARBA00004141"/>
    </source>
</evidence>
<sequence>MRWSFGQLTIRTRLALLNATVFVVGCAALLALVWVSAREIIGRHGPTVMSVAARSADSAQAESAVTDAPTGPAVTARPSSAARFAIFEQDVLEELLARCLLLFVVIACLSVVASWWVAKRGLSRIGLVTAAARDIGDRNLHARLALEGPADEAKELADTFDAMLDRLERSFAEQRRFTGHASHELRTPLTVQRTALEIPLSQGRIPDDLLPNVRRALNANHRSERLIAALLALAKGESGVLLPAAVDLAEEARTAIAEVLDEARETEVTVDTRLRPAPVWGDPSLLGQLVGNLVTNAVRHNERDGSVHIATGPTGVGGAFVEVTNTGARVDAAELPTLYEPFRRGSGRRKGAGLGLSVVRAVTTTHHGTLTTGANPAGGLTVRVELPVERARGREHGAGEG</sequence>
<keyword evidence="7 12" id="KW-0812">Transmembrane</keyword>
<dbReference type="Pfam" id="PF02518">
    <property type="entry name" value="HATPase_c"/>
    <property type="match status" value="1"/>
</dbReference>
<gene>
    <name evidence="15" type="ORF">K3769_12675</name>
</gene>
<proteinExistence type="predicted"/>
<evidence type="ECO:0000256" key="9">
    <source>
        <dbReference type="ARBA" id="ARBA00022989"/>
    </source>
</evidence>
<dbReference type="EC" id="2.7.13.3" evidence="4"/>
<name>A0ABT3V225_9ACTN</name>
<dbReference type="InterPro" id="IPR003661">
    <property type="entry name" value="HisK_dim/P_dom"/>
</dbReference>
<dbReference type="PRINTS" id="PR00344">
    <property type="entry name" value="BCTRLSENSOR"/>
</dbReference>
<keyword evidence="8 15" id="KW-0418">Kinase</keyword>
<evidence type="ECO:0000256" key="8">
    <source>
        <dbReference type="ARBA" id="ARBA00022777"/>
    </source>
</evidence>
<dbReference type="PANTHER" id="PTHR45436">
    <property type="entry name" value="SENSOR HISTIDINE KINASE YKOH"/>
    <property type="match status" value="1"/>
</dbReference>
<dbReference type="SMART" id="SM00304">
    <property type="entry name" value="HAMP"/>
    <property type="match status" value="1"/>
</dbReference>
<reference evidence="15" key="1">
    <citation type="journal article" date="2022" name="bioRxiv">
        <title>Discovery and biosynthetic assessment of Streptomyces ortus sp nov. isolated from a deep-sea sponge.</title>
        <authorList>
            <person name="Williams S.E."/>
        </authorList>
    </citation>
    <scope>NUCLEOTIDE SEQUENCE</scope>
    <source>
        <strain evidence="15">A15ISP2-DRY2</strain>
    </source>
</reference>
<dbReference type="InterPro" id="IPR036890">
    <property type="entry name" value="HATPase_C_sf"/>
</dbReference>
<dbReference type="Gene3D" id="3.30.565.10">
    <property type="entry name" value="Histidine kinase-like ATPase, C-terminal domain"/>
    <property type="match status" value="1"/>
</dbReference>
<dbReference type="Gene3D" id="6.10.340.10">
    <property type="match status" value="1"/>
</dbReference>
<dbReference type="InterPro" id="IPR004358">
    <property type="entry name" value="Sig_transdc_His_kin-like_C"/>
</dbReference>
<evidence type="ECO:0000259" key="13">
    <source>
        <dbReference type="PROSITE" id="PS50109"/>
    </source>
</evidence>
<keyword evidence="6" id="KW-0808">Transferase</keyword>
<evidence type="ECO:0000256" key="5">
    <source>
        <dbReference type="ARBA" id="ARBA00022553"/>
    </source>
</evidence>
<comment type="subcellular location">
    <subcellularLocation>
        <location evidence="3">Cell membrane</location>
    </subcellularLocation>
    <subcellularLocation>
        <location evidence="2">Membrane</location>
        <topology evidence="2">Multi-pass membrane protein</topology>
    </subcellularLocation>
</comment>
<dbReference type="PROSITE" id="PS51257">
    <property type="entry name" value="PROKAR_LIPOPROTEIN"/>
    <property type="match status" value="1"/>
</dbReference>
<comment type="caution">
    <text evidence="15">The sequence shown here is derived from an EMBL/GenBank/DDBJ whole genome shotgun (WGS) entry which is preliminary data.</text>
</comment>
<keyword evidence="5" id="KW-0597">Phosphoprotein</keyword>
<feature type="domain" description="HAMP" evidence="14">
    <location>
        <begin position="119"/>
        <end position="172"/>
    </location>
</feature>
<keyword evidence="11 12" id="KW-0472">Membrane</keyword>
<dbReference type="Pfam" id="PF00672">
    <property type="entry name" value="HAMP"/>
    <property type="match status" value="1"/>
</dbReference>
<evidence type="ECO:0000256" key="11">
    <source>
        <dbReference type="ARBA" id="ARBA00023136"/>
    </source>
</evidence>
<dbReference type="InterPro" id="IPR003594">
    <property type="entry name" value="HATPase_dom"/>
</dbReference>
<organism evidence="15 16">
    <name type="scientific">Streptomyces ortus</name>
    <dbReference type="NCBI Taxonomy" id="2867268"/>
    <lineage>
        <taxon>Bacteria</taxon>
        <taxon>Bacillati</taxon>
        <taxon>Actinomycetota</taxon>
        <taxon>Actinomycetes</taxon>
        <taxon>Kitasatosporales</taxon>
        <taxon>Streptomycetaceae</taxon>
        <taxon>Streptomyces</taxon>
    </lineage>
</organism>
<protein>
    <recommendedName>
        <fullName evidence="4">histidine kinase</fullName>
        <ecNumber evidence="4">2.7.13.3</ecNumber>
    </recommendedName>
</protein>
<dbReference type="InterPro" id="IPR003660">
    <property type="entry name" value="HAMP_dom"/>
</dbReference>
<accession>A0ABT3V225</accession>
<keyword evidence="9 12" id="KW-1133">Transmembrane helix</keyword>
<evidence type="ECO:0000256" key="1">
    <source>
        <dbReference type="ARBA" id="ARBA00000085"/>
    </source>
</evidence>
<dbReference type="Proteomes" id="UP001165590">
    <property type="component" value="Unassembled WGS sequence"/>
</dbReference>
<feature type="transmembrane region" description="Helical" evidence="12">
    <location>
        <begin position="95"/>
        <end position="118"/>
    </location>
</feature>
<dbReference type="SUPFAM" id="SSF55874">
    <property type="entry name" value="ATPase domain of HSP90 chaperone/DNA topoisomerase II/histidine kinase"/>
    <property type="match status" value="1"/>
</dbReference>
<dbReference type="SUPFAM" id="SSF158472">
    <property type="entry name" value="HAMP domain-like"/>
    <property type="match status" value="1"/>
</dbReference>
<dbReference type="GO" id="GO:0016301">
    <property type="term" value="F:kinase activity"/>
    <property type="evidence" value="ECO:0007669"/>
    <property type="project" value="UniProtKB-KW"/>
</dbReference>
<evidence type="ECO:0000256" key="4">
    <source>
        <dbReference type="ARBA" id="ARBA00012438"/>
    </source>
</evidence>
<dbReference type="SUPFAM" id="SSF47384">
    <property type="entry name" value="Homodimeric domain of signal transducing histidine kinase"/>
    <property type="match status" value="1"/>
</dbReference>
<keyword evidence="10" id="KW-0902">Two-component regulatory system</keyword>
<dbReference type="InterPro" id="IPR036097">
    <property type="entry name" value="HisK_dim/P_sf"/>
</dbReference>
<evidence type="ECO:0000259" key="14">
    <source>
        <dbReference type="PROSITE" id="PS50885"/>
    </source>
</evidence>
<evidence type="ECO:0000256" key="3">
    <source>
        <dbReference type="ARBA" id="ARBA00004236"/>
    </source>
</evidence>
<evidence type="ECO:0000256" key="6">
    <source>
        <dbReference type="ARBA" id="ARBA00022679"/>
    </source>
</evidence>
<comment type="catalytic activity">
    <reaction evidence="1">
        <text>ATP + protein L-histidine = ADP + protein N-phospho-L-histidine.</text>
        <dbReference type="EC" id="2.7.13.3"/>
    </reaction>
</comment>
<evidence type="ECO:0000256" key="7">
    <source>
        <dbReference type="ARBA" id="ARBA00022692"/>
    </source>
</evidence>
<dbReference type="CDD" id="cd00082">
    <property type="entry name" value="HisKA"/>
    <property type="match status" value="1"/>
</dbReference>
<dbReference type="PANTHER" id="PTHR45436:SF15">
    <property type="entry name" value="SENSOR HISTIDINE KINASE CUSS"/>
    <property type="match status" value="1"/>
</dbReference>
<keyword evidence="16" id="KW-1185">Reference proteome</keyword>
<dbReference type="PROSITE" id="PS50109">
    <property type="entry name" value="HIS_KIN"/>
    <property type="match status" value="1"/>
</dbReference>
<dbReference type="Gene3D" id="1.10.287.130">
    <property type="match status" value="1"/>
</dbReference>
<evidence type="ECO:0000313" key="16">
    <source>
        <dbReference type="Proteomes" id="UP001165590"/>
    </source>
</evidence>
<evidence type="ECO:0000313" key="15">
    <source>
        <dbReference type="EMBL" id="MCX4233616.1"/>
    </source>
</evidence>
<feature type="domain" description="Histidine kinase" evidence="13">
    <location>
        <begin position="180"/>
        <end position="390"/>
    </location>
</feature>
<dbReference type="Pfam" id="PF00512">
    <property type="entry name" value="HisKA"/>
    <property type="match status" value="1"/>
</dbReference>
<dbReference type="RefSeq" id="WP_267026536.1">
    <property type="nucleotide sequence ID" value="NZ_JAIFZO010000002.1"/>
</dbReference>
<dbReference type="InterPro" id="IPR050428">
    <property type="entry name" value="TCS_sensor_his_kinase"/>
</dbReference>
<dbReference type="EMBL" id="JAIFZO010000002">
    <property type="protein sequence ID" value="MCX4233616.1"/>
    <property type="molecule type" value="Genomic_DNA"/>
</dbReference>
<dbReference type="SMART" id="SM00388">
    <property type="entry name" value="HisKA"/>
    <property type="match status" value="1"/>
</dbReference>
<evidence type="ECO:0000256" key="10">
    <source>
        <dbReference type="ARBA" id="ARBA00023012"/>
    </source>
</evidence>
<dbReference type="CDD" id="cd06225">
    <property type="entry name" value="HAMP"/>
    <property type="match status" value="1"/>
</dbReference>
<evidence type="ECO:0000256" key="12">
    <source>
        <dbReference type="SAM" id="Phobius"/>
    </source>
</evidence>
<dbReference type="PROSITE" id="PS50885">
    <property type="entry name" value="HAMP"/>
    <property type="match status" value="1"/>
</dbReference>